<dbReference type="EMBL" id="CP119900">
    <property type="protein sequence ID" value="WFD21534.1"/>
    <property type="molecule type" value="Genomic_DNA"/>
</dbReference>
<evidence type="ECO:0000256" key="7">
    <source>
        <dbReference type="SAM" id="MobiDB-lite"/>
    </source>
</evidence>
<dbReference type="Pfam" id="PF24598">
    <property type="entry name" value="DOP1_C"/>
    <property type="match status" value="1"/>
</dbReference>
<dbReference type="SUPFAM" id="SSF48371">
    <property type="entry name" value="ARM repeat"/>
    <property type="match status" value="1"/>
</dbReference>
<keyword evidence="12" id="KW-1185">Reference proteome</keyword>
<protein>
    <recommendedName>
        <fullName evidence="13">Dopey N-terminal domain-containing protein</fullName>
    </recommendedName>
</protein>
<comment type="subcellular location">
    <subcellularLocation>
        <location evidence="1">Golgi apparatus membrane</location>
        <topology evidence="1">Peripheral membrane protein</topology>
    </subcellularLocation>
</comment>
<keyword evidence="5" id="KW-0472">Membrane</keyword>
<feature type="domain" description="DOP1 N-terminal" evidence="8">
    <location>
        <begin position="53"/>
        <end position="341"/>
    </location>
</feature>
<keyword evidence="3" id="KW-0653">Protein transport</keyword>
<evidence type="ECO:0000313" key="11">
    <source>
        <dbReference type="EMBL" id="WFD21534.1"/>
    </source>
</evidence>
<feature type="domain" description="DOP1-like middle TPR" evidence="9">
    <location>
        <begin position="350"/>
        <end position="526"/>
    </location>
</feature>
<evidence type="ECO:0000256" key="4">
    <source>
        <dbReference type="ARBA" id="ARBA00023034"/>
    </source>
</evidence>
<evidence type="ECO:0000259" key="8">
    <source>
        <dbReference type="Pfam" id="PF04118"/>
    </source>
</evidence>
<dbReference type="Pfam" id="PF04118">
    <property type="entry name" value="Dopey_N"/>
    <property type="match status" value="1"/>
</dbReference>
<evidence type="ECO:0000256" key="2">
    <source>
        <dbReference type="ARBA" id="ARBA00022448"/>
    </source>
</evidence>
<dbReference type="PANTHER" id="PTHR14042:SF24">
    <property type="entry name" value="PROTEIN DOPEY-1 HOMOLOG"/>
    <property type="match status" value="1"/>
</dbReference>
<dbReference type="GO" id="GO:0000139">
    <property type="term" value="C:Golgi membrane"/>
    <property type="evidence" value="ECO:0007669"/>
    <property type="project" value="UniProtKB-SubCell"/>
</dbReference>
<comment type="similarity">
    <text evidence="6">Belongs to the DOP1 family.</text>
</comment>
<dbReference type="InterPro" id="IPR040314">
    <property type="entry name" value="DOP1"/>
</dbReference>
<evidence type="ECO:0008006" key="13">
    <source>
        <dbReference type="Google" id="ProtNLM"/>
    </source>
</evidence>
<evidence type="ECO:0000256" key="6">
    <source>
        <dbReference type="ARBA" id="ARBA00046326"/>
    </source>
</evidence>
<dbReference type="Proteomes" id="UP001214415">
    <property type="component" value="Chromosome 1"/>
</dbReference>
<feature type="region of interest" description="Disordered" evidence="7">
    <location>
        <begin position="1310"/>
        <end position="1331"/>
    </location>
</feature>
<reference evidence="11" key="1">
    <citation type="submission" date="2023-03" db="EMBL/GenBank/DDBJ databases">
        <title>Mating type loci evolution in Malassezia.</title>
        <authorList>
            <person name="Coelho M.A."/>
        </authorList>
    </citation>
    <scope>NUCLEOTIDE SEQUENCE</scope>
    <source>
        <strain evidence="11">CBS 12830</strain>
    </source>
</reference>
<evidence type="ECO:0000256" key="5">
    <source>
        <dbReference type="ARBA" id="ARBA00023136"/>
    </source>
</evidence>
<dbReference type="Pfam" id="PF24597">
    <property type="entry name" value="TPR_DOP1_M"/>
    <property type="match status" value="1"/>
</dbReference>
<dbReference type="GO" id="GO:0006895">
    <property type="term" value="P:Golgi to endosome transport"/>
    <property type="evidence" value="ECO:0007669"/>
    <property type="project" value="InterPro"/>
</dbReference>
<keyword evidence="2" id="KW-0813">Transport</keyword>
<feature type="domain" description="DOP1-like C-terminal" evidence="10">
    <location>
        <begin position="1221"/>
        <end position="1669"/>
    </location>
</feature>
<dbReference type="InterPro" id="IPR056458">
    <property type="entry name" value="TPR_DOP1_M"/>
</dbReference>
<evidence type="ECO:0000256" key="1">
    <source>
        <dbReference type="ARBA" id="ARBA00004395"/>
    </source>
</evidence>
<name>A0AAF0IX66_9BASI</name>
<dbReference type="InterPro" id="IPR016024">
    <property type="entry name" value="ARM-type_fold"/>
</dbReference>
<dbReference type="GO" id="GO:0015031">
    <property type="term" value="P:protein transport"/>
    <property type="evidence" value="ECO:0007669"/>
    <property type="project" value="UniProtKB-KW"/>
</dbReference>
<dbReference type="GO" id="GO:0005802">
    <property type="term" value="C:trans-Golgi network"/>
    <property type="evidence" value="ECO:0007669"/>
    <property type="project" value="TreeGrafter"/>
</dbReference>
<proteinExistence type="inferred from homology"/>
<dbReference type="InterPro" id="IPR007249">
    <property type="entry name" value="DOP1_N"/>
</dbReference>
<evidence type="ECO:0000256" key="3">
    <source>
        <dbReference type="ARBA" id="ARBA00022927"/>
    </source>
</evidence>
<dbReference type="GO" id="GO:0005768">
    <property type="term" value="C:endosome"/>
    <property type="evidence" value="ECO:0007669"/>
    <property type="project" value="TreeGrafter"/>
</dbReference>
<dbReference type="InterPro" id="IPR056457">
    <property type="entry name" value="DOP1_C"/>
</dbReference>
<accession>A0AAF0IX66</accession>
<organism evidence="11 12">
    <name type="scientific">Malassezia equina</name>
    <dbReference type="NCBI Taxonomy" id="1381935"/>
    <lineage>
        <taxon>Eukaryota</taxon>
        <taxon>Fungi</taxon>
        <taxon>Dikarya</taxon>
        <taxon>Basidiomycota</taxon>
        <taxon>Ustilaginomycotina</taxon>
        <taxon>Malasseziomycetes</taxon>
        <taxon>Malasseziales</taxon>
        <taxon>Malasseziaceae</taxon>
        <taxon>Malassezia</taxon>
    </lineage>
</organism>
<dbReference type="PANTHER" id="PTHR14042">
    <property type="entry name" value="DOPEY-RELATED"/>
    <property type="match status" value="1"/>
</dbReference>
<evidence type="ECO:0000259" key="9">
    <source>
        <dbReference type="Pfam" id="PF24597"/>
    </source>
</evidence>
<gene>
    <name evidence="11" type="ORF">MEQU1_000187</name>
</gene>
<keyword evidence="4" id="KW-0333">Golgi apparatus</keyword>
<sequence>MAFRPDTLVTRQVATHATSSAEDTDSSDIWRSSAARKEQKRWAEQSEKALYQDSAFKRHQSNVEKALAKFDSVAEWADFISFLGRLLKTLQAAPKYNVIPHKLIVAKRLSQCLNPALPSGVHARALEVYTHIFSVLGVDGLRRDLPVWSPGLLPFFPHAATSIKPVVLGLYETYYLPLSVDLRPVTRAMLLSLLPGLEEESSEFFDRVVSLLDQLSHSVQLPFFLQTMWHVMMMTPSVRLCAFHYLARRMPRMGEPSSPPLEHLHVSLLSGAIARTLRDQTLLVRRQAFDFLVQHMSLTSPMYAALTPSQRTSLVDAALGTVLRRDISLNRRLYAWLLSSSDTDEAQQAYFCEHALESVKQALKDAMKCDTEVQRPWKVLVSLMDKRSIAQPLLSAMVLDVFAALQQRDVAAKDDVYPTAQTLFEALDAHVLYQQLYQAVIDQVQGRIDLDRVGLFRHILSSFEPHDEDAKTVYLPILCMAFAAQLQDEMTTDKVPGALAVAVLELMQDMVQRLDERSLRPHATSDLIISLHEPARQWFGETPPEHPRTLQDPASLTGLLDTLLRVALQLASNVSWDAAHRQRFVRTACAVVNHLVALLDAAQADSETRKVLSLASWNAPLFHAMAEATTFEEVHDILRMALQLSASPSLDFVIDVSRHEHLDVVMSQLLTYLQPDAFRHHEDAVALFVDVCPWAADDYATTLLCTHLAQSGPVRQRVMSALGTVWRLHERACSQMEACLFLILDRLRSHDTTEKHESELWLCAYVSRYNALLIMLMDHLVRVEAERQWQPVTVAGRAIPAYVYTAPFDQAYTDYYLATLASLISVAGTRVLRAAQEATYTWDTEVERYGMDPTLPLADGLKNYLLVLLRSLPRDAEHFTSTTTSLCLEILRLMLAMEPSTAWCVDVENALIEVLLLAMHRADSDAQIMVLRTLREVLFVQHSEVPLSEEASAQFLDLIRRGLTSTSSDTLFFAWTDLAHTLLPLARHAVDEFMLPLCACVQSMLMEATPQSEAAHLVAMRPATHMDIKRVPGTALEINQMISLLEHTLVQALSSRHLIESERGTRPGESTGSFLGNISSVFLSDSGAVPASQHMSSPMLRPAAEVVQRLMYVWVAARADAHLDSVLARSFAALGRFYGLQTEATLDALVEHWWGSSMRASYLTVERVHRDTIQLLEALAGSAQIIFTSLCNSIAARMPMADRGKRTPRQGLVSESILFRFLEMYATQLDAESLAHVWPVLAMLVKSVSTSGHKAFAFDALRLITVTGTKLAQTRAFEDARMRRDIQDAFARLYELVITLYARALDVSSTNKDSDSMSALSEREEGSLEGPGAPAPAAVVQYLGAQVVLALGPLMIDNDKSTALCTSLVYYVIAPGFKARSRGGELEPLVLDTLAHVSRVPHSSKTWRAPVLDTFMDPKFFAQSPQMGRQWAPMVVALLEAERERLSDILGRIVPAPSANLFTSRESDLQARVYAIRRLSYVVYAEKRHAFLAQLPQMQEKVVEILRSSPADLVHAELYLFMRVLLCRFDSQHLTGFWPIILTEVLRILVDAKAQLPRENSDKLHLLFSVAKLADFLITLQTVDFQIHQWLLITDTPDALRTSASWAPESLLDSLGELITQDHPDFDTEGHGVLTMAQQRRPMLQMSRARSLSALVPFFLHASRAFYENESPHELDWDNINDCLLHDLFEPLRSR</sequence>
<feature type="compositionally biased region" description="Polar residues" evidence="7">
    <location>
        <begin position="1310"/>
        <end position="1319"/>
    </location>
</feature>
<dbReference type="GO" id="GO:0005829">
    <property type="term" value="C:cytosol"/>
    <property type="evidence" value="ECO:0007669"/>
    <property type="project" value="GOC"/>
</dbReference>
<evidence type="ECO:0000259" key="10">
    <source>
        <dbReference type="Pfam" id="PF24598"/>
    </source>
</evidence>
<feature type="region of interest" description="Disordered" evidence="7">
    <location>
        <begin position="1"/>
        <end position="30"/>
    </location>
</feature>
<evidence type="ECO:0000313" key="12">
    <source>
        <dbReference type="Proteomes" id="UP001214415"/>
    </source>
</evidence>